<reference evidence="1" key="2">
    <citation type="submission" date="2025-09" db="UniProtKB">
        <authorList>
            <consortium name="EnsemblPlants"/>
        </authorList>
    </citation>
    <scope>IDENTIFICATION</scope>
</reference>
<evidence type="ECO:0000313" key="1">
    <source>
        <dbReference type="EnsemblPlants" id="AVESA.00010b.r2.5DG0939840.1.CDS"/>
    </source>
</evidence>
<organism evidence="1 2">
    <name type="scientific">Avena sativa</name>
    <name type="common">Oat</name>
    <dbReference type="NCBI Taxonomy" id="4498"/>
    <lineage>
        <taxon>Eukaryota</taxon>
        <taxon>Viridiplantae</taxon>
        <taxon>Streptophyta</taxon>
        <taxon>Embryophyta</taxon>
        <taxon>Tracheophyta</taxon>
        <taxon>Spermatophyta</taxon>
        <taxon>Magnoliopsida</taxon>
        <taxon>Liliopsida</taxon>
        <taxon>Poales</taxon>
        <taxon>Poaceae</taxon>
        <taxon>BOP clade</taxon>
        <taxon>Pooideae</taxon>
        <taxon>Poodae</taxon>
        <taxon>Poeae</taxon>
        <taxon>Poeae Chloroplast Group 1 (Aveneae type)</taxon>
        <taxon>Aveninae</taxon>
        <taxon>Avena</taxon>
    </lineage>
</organism>
<sequence>MANPSNLQMIPFRGSVLENTEFNLHNLFLHQIISGDDRNQAILIDGKPTPSPNFGQTAVNDWAIYEGVGSDATLVARAQGMHMRADSFYNSFIMVFKAERFNGSTLEIMGASLEENSTNDWAIVGGTGVFAMARGVIERKTPEVVETGKIVQELSINGFCRRKFVLTKLGPWGNQGSSTHDIQEKPGHLVSVTIFSGVIFDAISFAYIDENGTSRTSGRWGGFGGNSTVIQLGSSEFVKGLSGTIVANYLGYLNIISSFKLVTTARTYGPFGTQIGGTSFETSVPEDATIVGFFGSSNQIYMTSIGVYTIS</sequence>
<proteinExistence type="predicted"/>
<evidence type="ECO:0000313" key="2">
    <source>
        <dbReference type="Proteomes" id="UP001732700"/>
    </source>
</evidence>
<protein>
    <submittedName>
        <fullName evidence="1">Uncharacterized protein</fullName>
    </submittedName>
</protein>
<dbReference type="Proteomes" id="UP001732700">
    <property type="component" value="Chromosome 5D"/>
</dbReference>
<keyword evidence="2" id="KW-1185">Reference proteome</keyword>
<reference evidence="1" key="1">
    <citation type="submission" date="2021-05" db="EMBL/GenBank/DDBJ databases">
        <authorList>
            <person name="Scholz U."/>
            <person name="Mascher M."/>
            <person name="Fiebig A."/>
        </authorList>
    </citation>
    <scope>NUCLEOTIDE SEQUENCE [LARGE SCALE GENOMIC DNA]</scope>
</reference>
<accession>A0ACD5YCX9</accession>
<name>A0ACD5YCX9_AVESA</name>
<dbReference type="EnsemblPlants" id="AVESA.00010b.r2.5DG0939840.1">
    <property type="protein sequence ID" value="AVESA.00010b.r2.5DG0939840.1.CDS"/>
    <property type="gene ID" value="AVESA.00010b.r2.5DG0939840"/>
</dbReference>